<dbReference type="Gene3D" id="3.20.20.140">
    <property type="entry name" value="Metal-dependent hydrolases"/>
    <property type="match status" value="1"/>
</dbReference>
<name>A0A1H0AV39_9FIRM</name>
<dbReference type="GO" id="GO:0042578">
    <property type="term" value="F:phosphoric ester hydrolase activity"/>
    <property type="evidence" value="ECO:0007669"/>
    <property type="project" value="TreeGrafter"/>
</dbReference>
<dbReference type="STRING" id="258515.SAMN05192585_11741"/>
<dbReference type="GO" id="GO:0005829">
    <property type="term" value="C:cytosol"/>
    <property type="evidence" value="ECO:0007669"/>
    <property type="project" value="TreeGrafter"/>
</dbReference>
<organism evidence="1 2">
    <name type="scientific">Acetanaerobacterium elongatum</name>
    <dbReference type="NCBI Taxonomy" id="258515"/>
    <lineage>
        <taxon>Bacteria</taxon>
        <taxon>Bacillati</taxon>
        <taxon>Bacillota</taxon>
        <taxon>Clostridia</taxon>
        <taxon>Eubacteriales</taxon>
        <taxon>Oscillospiraceae</taxon>
        <taxon>Acetanaerobacterium</taxon>
    </lineage>
</organism>
<sequence length="197" mass="22067">MPDGPYLWFFNNLSTLDRVIDDMLILRGAEADIITADGGMDLTAQSLACLDWVIASFHFSLGEWATVKDYTSAYIGVAKNPYVKVIGHCGTEAFRFDYEQGVKAFKEYGKIVEINAHSFKVRKGADKNCAEIARLCKKYEVPVVVSADAHFALEIGRVQPSLDMLDEIGFPEQLVLNIDKQRFLETVEKYCGIKAEI</sequence>
<gene>
    <name evidence="1" type="ORF">SAMN05192585_11741</name>
</gene>
<dbReference type="AlphaFoldDB" id="A0A1H0AV39"/>
<evidence type="ECO:0000313" key="1">
    <source>
        <dbReference type="EMBL" id="SDN36933.1"/>
    </source>
</evidence>
<dbReference type="EMBL" id="FNID01000017">
    <property type="protein sequence ID" value="SDN36933.1"/>
    <property type="molecule type" value="Genomic_DNA"/>
</dbReference>
<keyword evidence="2" id="KW-1185">Reference proteome</keyword>
<dbReference type="PANTHER" id="PTHR36928:SF1">
    <property type="entry name" value="PHOSPHATASE YCDX-RELATED"/>
    <property type="match status" value="1"/>
</dbReference>
<dbReference type="InterPro" id="IPR050243">
    <property type="entry name" value="PHP_phosphatase"/>
</dbReference>
<evidence type="ECO:0000313" key="2">
    <source>
        <dbReference type="Proteomes" id="UP000199182"/>
    </source>
</evidence>
<dbReference type="SUPFAM" id="SSF89550">
    <property type="entry name" value="PHP domain-like"/>
    <property type="match status" value="1"/>
</dbReference>
<accession>A0A1H0AV39</accession>
<dbReference type="Proteomes" id="UP000199182">
    <property type="component" value="Unassembled WGS sequence"/>
</dbReference>
<dbReference type="PANTHER" id="PTHR36928">
    <property type="entry name" value="PHOSPHATASE YCDX-RELATED"/>
    <property type="match status" value="1"/>
</dbReference>
<reference evidence="1 2" key="1">
    <citation type="submission" date="2016-10" db="EMBL/GenBank/DDBJ databases">
        <authorList>
            <person name="de Groot N.N."/>
        </authorList>
    </citation>
    <scope>NUCLEOTIDE SEQUENCE [LARGE SCALE GENOMIC DNA]</scope>
    <source>
        <strain evidence="1 2">CGMCC 1.5012</strain>
    </source>
</reference>
<keyword evidence="1" id="KW-0378">Hydrolase</keyword>
<dbReference type="InterPro" id="IPR016195">
    <property type="entry name" value="Pol/histidinol_Pase-like"/>
</dbReference>
<proteinExistence type="predicted"/>
<protein>
    <submittedName>
        <fullName evidence="1">Putative hydrolase</fullName>
    </submittedName>
</protein>
<dbReference type="GO" id="GO:0008270">
    <property type="term" value="F:zinc ion binding"/>
    <property type="evidence" value="ECO:0007669"/>
    <property type="project" value="TreeGrafter"/>
</dbReference>